<feature type="binding site" evidence="18">
    <location>
        <begin position="106"/>
        <end position="110"/>
    </location>
    <ligand>
        <name>NAD(+)</name>
        <dbReference type="ChEBI" id="CHEBI:57540"/>
    </ligand>
</feature>
<keyword evidence="12 18" id="KW-0547">Nucleotide-binding</keyword>
<dbReference type="Proteomes" id="UP000632828">
    <property type="component" value="Unassembled WGS sequence"/>
</dbReference>
<gene>
    <name evidence="18 21" type="primary">aroB</name>
    <name evidence="21" type="ORF">ICT70_01925</name>
</gene>
<keyword evidence="10 18" id="KW-0028">Amino-acid biosynthesis</keyword>
<evidence type="ECO:0000259" key="19">
    <source>
        <dbReference type="Pfam" id="PF01761"/>
    </source>
</evidence>
<feature type="binding site" evidence="18">
    <location>
        <begin position="170"/>
        <end position="173"/>
    </location>
    <ligand>
        <name>NAD(+)</name>
        <dbReference type="ChEBI" id="CHEBI:57540"/>
    </ligand>
</feature>
<dbReference type="Pfam" id="PF24621">
    <property type="entry name" value="DHQS_C"/>
    <property type="match status" value="1"/>
</dbReference>
<dbReference type="EC" id="4.2.3.4" evidence="7 18"/>
<evidence type="ECO:0000256" key="10">
    <source>
        <dbReference type="ARBA" id="ARBA00022605"/>
    </source>
</evidence>
<keyword evidence="17 18" id="KW-0170">Cobalt</keyword>
<dbReference type="GO" id="GO:0046872">
    <property type="term" value="F:metal ion binding"/>
    <property type="evidence" value="ECO:0007669"/>
    <property type="project" value="UniProtKB-KW"/>
</dbReference>
<evidence type="ECO:0000313" key="21">
    <source>
        <dbReference type="EMBL" id="MBD1399423.1"/>
    </source>
</evidence>
<evidence type="ECO:0000256" key="11">
    <source>
        <dbReference type="ARBA" id="ARBA00022723"/>
    </source>
</evidence>
<organism evidence="21 22">
    <name type="scientific">Pelovirga terrestris</name>
    <dbReference type="NCBI Taxonomy" id="2771352"/>
    <lineage>
        <taxon>Bacteria</taxon>
        <taxon>Pseudomonadati</taxon>
        <taxon>Thermodesulfobacteriota</taxon>
        <taxon>Desulfuromonadia</taxon>
        <taxon>Geobacterales</taxon>
        <taxon>Geobacteraceae</taxon>
        <taxon>Pelovirga</taxon>
    </lineage>
</organism>
<dbReference type="AlphaFoldDB" id="A0A8J6QW76"/>
<dbReference type="InterPro" id="IPR056179">
    <property type="entry name" value="DHQS_C"/>
</dbReference>
<evidence type="ECO:0000256" key="8">
    <source>
        <dbReference type="ARBA" id="ARBA00017684"/>
    </source>
</evidence>
<name>A0A8J6QW76_9BACT</name>
<evidence type="ECO:0000256" key="18">
    <source>
        <dbReference type="HAMAP-Rule" id="MF_00110"/>
    </source>
</evidence>
<evidence type="ECO:0000256" key="14">
    <source>
        <dbReference type="ARBA" id="ARBA00023027"/>
    </source>
</evidence>
<keyword evidence="15 18" id="KW-0057">Aromatic amino acid biosynthesis</keyword>
<comment type="similarity">
    <text evidence="6 18">Belongs to the sugar phosphate cyclases superfamily. Dehydroquinate synthase family.</text>
</comment>
<comment type="function">
    <text evidence="3 18">Catalyzes the conversion of 3-deoxy-D-arabino-heptulosonate 7-phosphate (DAHP) to dehydroquinate (DHQ).</text>
</comment>
<dbReference type="InterPro" id="IPR016037">
    <property type="entry name" value="DHQ_synth_AroB"/>
</dbReference>
<dbReference type="NCBIfam" id="TIGR01357">
    <property type="entry name" value="aroB"/>
    <property type="match status" value="1"/>
</dbReference>
<dbReference type="GO" id="GO:0005737">
    <property type="term" value="C:cytoplasm"/>
    <property type="evidence" value="ECO:0007669"/>
    <property type="project" value="UniProtKB-SubCell"/>
</dbReference>
<dbReference type="Gene3D" id="3.40.50.1970">
    <property type="match status" value="1"/>
</dbReference>
<proteinExistence type="inferred from homology"/>
<dbReference type="Pfam" id="PF01761">
    <property type="entry name" value="DHQ_synthase"/>
    <property type="match status" value="1"/>
</dbReference>
<feature type="binding site" evidence="18">
    <location>
        <position position="248"/>
    </location>
    <ligand>
        <name>Zn(2+)</name>
        <dbReference type="ChEBI" id="CHEBI:29105"/>
    </ligand>
</feature>
<feature type="domain" description="3-dehydroquinate synthase N-terminal" evidence="19">
    <location>
        <begin position="68"/>
        <end position="180"/>
    </location>
</feature>
<evidence type="ECO:0000256" key="17">
    <source>
        <dbReference type="ARBA" id="ARBA00023285"/>
    </source>
</evidence>
<dbReference type="InterPro" id="IPR030963">
    <property type="entry name" value="DHQ_synth_fam"/>
</dbReference>
<feature type="binding site" evidence="18">
    <location>
        <position position="265"/>
    </location>
    <ligand>
        <name>Zn(2+)</name>
        <dbReference type="ChEBI" id="CHEBI:29105"/>
    </ligand>
</feature>
<evidence type="ECO:0000256" key="2">
    <source>
        <dbReference type="ARBA" id="ARBA00001911"/>
    </source>
</evidence>
<evidence type="ECO:0000256" key="5">
    <source>
        <dbReference type="ARBA" id="ARBA00004661"/>
    </source>
</evidence>
<evidence type="ECO:0000313" key="22">
    <source>
        <dbReference type="Proteomes" id="UP000632828"/>
    </source>
</evidence>
<feature type="binding site" evidence="18">
    <location>
        <position position="152"/>
    </location>
    <ligand>
        <name>NAD(+)</name>
        <dbReference type="ChEBI" id="CHEBI:57540"/>
    </ligand>
</feature>
<dbReference type="Gene3D" id="1.20.1090.10">
    <property type="entry name" value="Dehydroquinate synthase-like - alpha domain"/>
    <property type="match status" value="1"/>
</dbReference>
<comment type="caution">
    <text evidence="21">The sequence shown here is derived from an EMBL/GenBank/DDBJ whole genome shotgun (WGS) entry which is preliminary data.</text>
</comment>
<evidence type="ECO:0000259" key="20">
    <source>
        <dbReference type="Pfam" id="PF24621"/>
    </source>
</evidence>
<evidence type="ECO:0000256" key="4">
    <source>
        <dbReference type="ARBA" id="ARBA00004496"/>
    </source>
</evidence>
<dbReference type="FunFam" id="3.40.50.1970:FF:000001">
    <property type="entry name" value="3-dehydroquinate synthase"/>
    <property type="match status" value="1"/>
</dbReference>
<dbReference type="UniPathway" id="UPA00053">
    <property type="reaction ID" value="UER00085"/>
</dbReference>
<dbReference type="GO" id="GO:0009073">
    <property type="term" value="P:aromatic amino acid family biosynthetic process"/>
    <property type="evidence" value="ECO:0007669"/>
    <property type="project" value="UniProtKB-KW"/>
</dbReference>
<sequence length="361" mass="39013">MDVLQVALGSRSYPLHIGSGLLSSTGERMRDIDFPHQVAVVSNPLVADLYAEPVMVSLQQAGFDPRLMLVPDGEDYKNLATLQLIYDQLIEQRFDRGCGLLALGGGVIGDMAGFAAATFLRGIPFVQVPTTLLSQVDSSVGGKTAVNHPRGKNLIGAFYQPQLVVIDVATLQTLDPREVSAGLAEVIKYGVIRDATFFAWLENHQDLLRQGDPAALIYAIKKSCQIKADIVEIDERESSIRAHLNFGHTFGHAIENLAGYGQWKHGEAVAVGMVVAAKIACNKGLCRTDDVARLEQLLRAVNLPVDPPDYPLAAYVDAMQRDKKVKQGALTMVLNQGIGTVLLEPVTDLAGLFSTILDLKG</sequence>
<feature type="binding site" evidence="18">
    <location>
        <begin position="130"/>
        <end position="131"/>
    </location>
    <ligand>
        <name>NAD(+)</name>
        <dbReference type="ChEBI" id="CHEBI:57540"/>
    </ligand>
</feature>
<evidence type="ECO:0000256" key="16">
    <source>
        <dbReference type="ARBA" id="ARBA00023239"/>
    </source>
</evidence>
<evidence type="ECO:0000256" key="13">
    <source>
        <dbReference type="ARBA" id="ARBA00022833"/>
    </source>
</evidence>
<dbReference type="PANTHER" id="PTHR43622:SF7">
    <property type="entry name" value="3-DEHYDROQUINATE SYNTHASE, CHLOROPLASTIC"/>
    <property type="match status" value="1"/>
</dbReference>
<dbReference type="InterPro" id="IPR050071">
    <property type="entry name" value="Dehydroquinate_synthase"/>
</dbReference>
<dbReference type="RefSeq" id="WP_191153700.1">
    <property type="nucleotide sequence ID" value="NZ_JACWUN010000002.1"/>
</dbReference>
<keyword evidence="11 18" id="KW-0479">Metal-binding</keyword>
<comment type="cofactor">
    <cofactor evidence="2 18">
        <name>NAD(+)</name>
        <dbReference type="ChEBI" id="CHEBI:57540"/>
    </cofactor>
</comment>
<dbReference type="SUPFAM" id="SSF56796">
    <property type="entry name" value="Dehydroquinate synthase-like"/>
    <property type="match status" value="1"/>
</dbReference>
<dbReference type="CDD" id="cd08195">
    <property type="entry name" value="DHQS"/>
    <property type="match status" value="1"/>
</dbReference>
<feature type="binding site" evidence="18">
    <location>
        <position position="185"/>
    </location>
    <ligand>
        <name>Zn(2+)</name>
        <dbReference type="ChEBI" id="CHEBI:29105"/>
    </ligand>
</feature>
<reference evidence="21" key="1">
    <citation type="submission" date="2020-09" db="EMBL/GenBank/DDBJ databases">
        <title>Pelobacter alkaliphilus sp. nov., a novel anaerobic arsenate-reducing bacterium from terrestrial mud volcano.</title>
        <authorList>
            <person name="Khomyakova M.A."/>
            <person name="Merkel A.Y."/>
            <person name="Slobodkin A.I."/>
        </authorList>
    </citation>
    <scope>NUCLEOTIDE SEQUENCE</scope>
    <source>
        <strain evidence="21">M08fum</strain>
    </source>
</reference>
<feature type="binding site" evidence="18">
    <location>
        <position position="143"/>
    </location>
    <ligand>
        <name>NAD(+)</name>
        <dbReference type="ChEBI" id="CHEBI:57540"/>
    </ligand>
</feature>
<dbReference type="GO" id="GO:0003856">
    <property type="term" value="F:3-dehydroquinate synthase activity"/>
    <property type="evidence" value="ECO:0007669"/>
    <property type="project" value="UniProtKB-UniRule"/>
</dbReference>
<dbReference type="PANTHER" id="PTHR43622">
    <property type="entry name" value="3-DEHYDROQUINATE SYNTHASE"/>
    <property type="match status" value="1"/>
</dbReference>
<evidence type="ECO:0000256" key="1">
    <source>
        <dbReference type="ARBA" id="ARBA00001393"/>
    </source>
</evidence>
<feature type="domain" description="3-dehydroquinate synthase C-terminal" evidence="20">
    <location>
        <begin position="182"/>
        <end position="325"/>
    </location>
</feature>
<dbReference type="PIRSF" id="PIRSF001455">
    <property type="entry name" value="DHQ_synth"/>
    <property type="match status" value="1"/>
</dbReference>
<dbReference type="GO" id="GO:0009423">
    <property type="term" value="P:chorismate biosynthetic process"/>
    <property type="evidence" value="ECO:0007669"/>
    <property type="project" value="UniProtKB-UniRule"/>
</dbReference>
<keyword evidence="9 18" id="KW-0963">Cytoplasm</keyword>
<dbReference type="InterPro" id="IPR030960">
    <property type="entry name" value="DHQS/DOIS_N"/>
</dbReference>
<keyword evidence="14 18" id="KW-0520">NAD</keyword>
<keyword evidence="13 18" id="KW-0862">Zinc</keyword>
<evidence type="ECO:0000256" key="6">
    <source>
        <dbReference type="ARBA" id="ARBA00005412"/>
    </source>
</evidence>
<comment type="catalytic activity">
    <reaction evidence="1 18">
        <text>7-phospho-2-dehydro-3-deoxy-D-arabino-heptonate = 3-dehydroquinate + phosphate</text>
        <dbReference type="Rhea" id="RHEA:21968"/>
        <dbReference type="ChEBI" id="CHEBI:32364"/>
        <dbReference type="ChEBI" id="CHEBI:43474"/>
        <dbReference type="ChEBI" id="CHEBI:58394"/>
        <dbReference type="EC" id="4.2.3.4"/>
    </reaction>
</comment>
<comment type="pathway">
    <text evidence="5 18">Metabolic intermediate biosynthesis; chorismate biosynthesis; chorismate from D-erythrose 4-phosphate and phosphoenolpyruvate: step 2/7.</text>
</comment>
<dbReference type="HAMAP" id="MF_00110">
    <property type="entry name" value="DHQ_synthase"/>
    <property type="match status" value="1"/>
</dbReference>
<dbReference type="EMBL" id="JACWUN010000002">
    <property type="protein sequence ID" value="MBD1399423.1"/>
    <property type="molecule type" value="Genomic_DNA"/>
</dbReference>
<keyword evidence="16 18" id="KW-0456">Lyase</keyword>
<keyword evidence="22" id="KW-1185">Reference proteome</keyword>
<feature type="binding site" evidence="18">
    <location>
        <begin position="72"/>
        <end position="77"/>
    </location>
    <ligand>
        <name>NAD(+)</name>
        <dbReference type="ChEBI" id="CHEBI:57540"/>
    </ligand>
</feature>
<accession>A0A8J6QW76</accession>
<protein>
    <recommendedName>
        <fullName evidence="8 18">3-dehydroquinate synthase</fullName>
        <shortName evidence="18">DHQS</shortName>
        <ecNumber evidence="7 18">4.2.3.4</ecNumber>
    </recommendedName>
</protein>
<comment type="cofactor">
    <cofactor evidence="18">
        <name>Co(2+)</name>
        <dbReference type="ChEBI" id="CHEBI:48828"/>
    </cofactor>
    <cofactor evidence="18">
        <name>Zn(2+)</name>
        <dbReference type="ChEBI" id="CHEBI:29105"/>
    </cofactor>
    <text evidence="18">Binds 1 divalent metal cation per subunit. Can use either Co(2+) or Zn(2+).</text>
</comment>
<comment type="subcellular location">
    <subcellularLocation>
        <location evidence="4 18">Cytoplasm</location>
    </subcellularLocation>
</comment>
<evidence type="ECO:0000256" key="15">
    <source>
        <dbReference type="ARBA" id="ARBA00023141"/>
    </source>
</evidence>
<evidence type="ECO:0000256" key="12">
    <source>
        <dbReference type="ARBA" id="ARBA00022741"/>
    </source>
</evidence>
<dbReference type="GO" id="GO:0008652">
    <property type="term" value="P:amino acid biosynthetic process"/>
    <property type="evidence" value="ECO:0007669"/>
    <property type="project" value="UniProtKB-KW"/>
</dbReference>
<evidence type="ECO:0000256" key="7">
    <source>
        <dbReference type="ARBA" id="ARBA00013031"/>
    </source>
</evidence>
<dbReference type="GO" id="GO:0000166">
    <property type="term" value="F:nucleotide binding"/>
    <property type="evidence" value="ECO:0007669"/>
    <property type="project" value="UniProtKB-KW"/>
</dbReference>
<evidence type="ECO:0000256" key="9">
    <source>
        <dbReference type="ARBA" id="ARBA00022490"/>
    </source>
</evidence>
<evidence type="ECO:0000256" key="3">
    <source>
        <dbReference type="ARBA" id="ARBA00003485"/>
    </source>
</evidence>